<name>A0A381LJJ4_BLUGR</name>
<proteinExistence type="predicted"/>
<dbReference type="EMBL" id="UIGY01000228">
    <property type="protein sequence ID" value="SUZ13241.1"/>
    <property type="molecule type" value="Genomic_DNA"/>
</dbReference>
<evidence type="ECO:0000313" key="1">
    <source>
        <dbReference type="EMBL" id="SUZ13241.1"/>
    </source>
</evidence>
<protein>
    <submittedName>
        <fullName evidence="1">Bgt-20836</fullName>
    </submittedName>
</protein>
<accession>A0A381LJJ4</accession>
<feature type="non-terminal residue" evidence="1">
    <location>
        <position position="1"/>
    </location>
</feature>
<reference evidence="1" key="1">
    <citation type="submission" date="2018-07" db="EMBL/GenBank/DDBJ databases">
        <authorList>
            <person name="Quirk P.G."/>
            <person name="Krulwich T.A."/>
        </authorList>
    </citation>
    <scope>NUCLEOTIDE SEQUENCE</scope>
    <source>
        <strain evidence="1">96224</strain>
    </source>
</reference>
<organism evidence="1">
    <name type="scientific">Blumeria graminis f. sp. tritici 96224</name>
    <dbReference type="NCBI Taxonomy" id="1268274"/>
    <lineage>
        <taxon>Eukaryota</taxon>
        <taxon>Fungi</taxon>
        <taxon>Dikarya</taxon>
        <taxon>Ascomycota</taxon>
        <taxon>Pezizomycotina</taxon>
        <taxon>Leotiomycetes</taxon>
        <taxon>Erysiphales</taxon>
        <taxon>Erysiphaceae</taxon>
        <taxon>Blumeria</taxon>
    </lineage>
</organism>
<dbReference type="AlphaFoldDB" id="A0A381LJJ4"/>
<feature type="non-terminal residue" evidence="1">
    <location>
        <position position="74"/>
    </location>
</feature>
<sequence>SIGLVGIVKAGSLPFAWPLLRLARIYTGREILALFFPPGLEAGTAGGVVLLPLEFSFSPLGQGLPGFPHKISAI</sequence>
<gene>
    <name evidence="1" type="ORF">BGT96224V2_LOCUS6404</name>
</gene>